<dbReference type="InterPro" id="IPR036291">
    <property type="entry name" value="NAD(P)-bd_dom_sf"/>
</dbReference>
<comment type="cofactor">
    <cofactor evidence="7">
        <name>Mg(2+)</name>
        <dbReference type="ChEBI" id="CHEBI:18420"/>
    </cofactor>
    <cofactor evidence="7">
        <name>Mn(2+)</name>
        <dbReference type="ChEBI" id="CHEBI:29035"/>
    </cofactor>
    <text evidence="7">Divalent metal cations. Prefers magnesium or manganese.</text>
</comment>
<dbReference type="GO" id="GO:0004470">
    <property type="term" value="F:malic enzyme activity"/>
    <property type="evidence" value="ECO:0007669"/>
    <property type="project" value="InterPro"/>
</dbReference>
<dbReference type="AlphaFoldDB" id="K1XY10"/>
<evidence type="ECO:0000259" key="9">
    <source>
        <dbReference type="SMART" id="SM01274"/>
    </source>
</evidence>
<dbReference type="InterPro" id="IPR012301">
    <property type="entry name" value="Malic_N_dom"/>
</dbReference>
<evidence type="ECO:0000256" key="1">
    <source>
        <dbReference type="ARBA" id="ARBA00001936"/>
    </source>
</evidence>
<dbReference type="SUPFAM" id="SSF51735">
    <property type="entry name" value="NAD(P)-binding Rossmann-fold domains"/>
    <property type="match status" value="1"/>
</dbReference>
<dbReference type="Gene3D" id="3.40.50.10380">
    <property type="entry name" value="Malic enzyme, N-terminal domain"/>
    <property type="match status" value="1"/>
</dbReference>
<dbReference type="InterPro" id="IPR045213">
    <property type="entry name" value="Malic_NAD-bd_bact_type"/>
</dbReference>
<dbReference type="InterPro" id="IPR046346">
    <property type="entry name" value="Aminoacid_DH-like_N_sf"/>
</dbReference>
<dbReference type="PANTHER" id="PTHR43237">
    <property type="entry name" value="NADP-DEPENDENT MALIC ENZYME"/>
    <property type="match status" value="1"/>
</dbReference>
<dbReference type="CDD" id="cd05311">
    <property type="entry name" value="NAD_bind_2_malic_enz"/>
    <property type="match status" value="1"/>
</dbReference>
<sequence length="378" mass="41782">MDYYQESLKKHAEYKGKLEIKSKVPLNDRNDLSLYYTPGVAQPCLEIAKDPEKAYEYTWKGNAIAIVSDGSAVLGLGNIWWLAGLPVMEGKSILFKEFGWVDCVPIVLNTQDPDKIIEIVEAISPTFGGINLEDISAPNCFYIEEELKKRLSIPVFHDDQHGTAIVVLAGLINALKLTGKNKETIKVVINGSWAAGTAIAKLLATYGVKNIISLDSKWAISSERTDLNKYKKELLAYNINDEKGELKDILPKADMFVWVSKGNLLTREDIATMNEKSIVFGMANPIPEILPDEAKAWGAYIVATGRSDFPNQINNLLVFPGIFRWILDARIPQVEDKHKLAAAIALANYVQTPTPEMIIPSPLDKGVANIIAEAVKNA</sequence>
<gene>
    <name evidence="10" type="ORF">ACD_80C00102G0015</name>
</gene>
<feature type="binding site" evidence="7">
    <location>
        <position position="134"/>
    </location>
    <ligand>
        <name>a divalent metal cation</name>
        <dbReference type="ChEBI" id="CHEBI:60240"/>
    </ligand>
</feature>
<dbReference type="PANTHER" id="PTHR43237:SF4">
    <property type="entry name" value="NADP-DEPENDENT MALIC ENZYME"/>
    <property type="match status" value="1"/>
</dbReference>
<evidence type="ECO:0000256" key="4">
    <source>
        <dbReference type="ARBA" id="ARBA00023002"/>
    </source>
</evidence>
<evidence type="ECO:0000256" key="3">
    <source>
        <dbReference type="ARBA" id="ARBA00022723"/>
    </source>
</evidence>
<evidence type="ECO:0000256" key="7">
    <source>
        <dbReference type="PIRSR" id="PIRSR000106-3"/>
    </source>
</evidence>
<dbReference type="SMART" id="SM00919">
    <property type="entry name" value="Malic_M"/>
    <property type="match status" value="1"/>
</dbReference>
<accession>K1XY10</accession>
<feature type="binding site" evidence="6">
    <location>
        <position position="284"/>
    </location>
    <ligand>
        <name>(S)-malate</name>
        <dbReference type="ChEBI" id="CHEBI:15589"/>
    </ligand>
</feature>
<dbReference type="InterPro" id="IPR037062">
    <property type="entry name" value="Malic_N_dom_sf"/>
</dbReference>
<dbReference type="SUPFAM" id="SSF53223">
    <property type="entry name" value="Aminoacid dehydrogenase-like, N-terminal domain"/>
    <property type="match status" value="1"/>
</dbReference>
<feature type="binding site" evidence="7">
    <location>
        <position position="159"/>
    </location>
    <ligand>
        <name>a divalent metal cation</name>
        <dbReference type="ChEBI" id="CHEBI:60240"/>
    </ligand>
</feature>
<evidence type="ECO:0000256" key="2">
    <source>
        <dbReference type="ARBA" id="ARBA00008785"/>
    </source>
</evidence>
<evidence type="ECO:0000313" key="10">
    <source>
        <dbReference type="EMBL" id="EKD25223.1"/>
    </source>
</evidence>
<feature type="binding site" evidence="7">
    <location>
        <position position="133"/>
    </location>
    <ligand>
        <name>a divalent metal cation</name>
        <dbReference type="ChEBI" id="CHEBI:60240"/>
    </ligand>
</feature>
<dbReference type="GO" id="GO:0046872">
    <property type="term" value="F:metal ion binding"/>
    <property type="evidence" value="ECO:0007669"/>
    <property type="project" value="UniProtKB-KW"/>
</dbReference>
<dbReference type="InterPro" id="IPR001891">
    <property type="entry name" value="Malic_OxRdtase"/>
</dbReference>
<comment type="similarity">
    <text evidence="2">Belongs to the malic enzymes family.</text>
</comment>
<dbReference type="Pfam" id="PF00390">
    <property type="entry name" value="malic"/>
    <property type="match status" value="1"/>
</dbReference>
<evidence type="ECO:0000256" key="5">
    <source>
        <dbReference type="PIRSR" id="PIRSR000106-1"/>
    </source>
</evidence>
<name>K1XY10_9BACT</name>
<keyword evidence="4" id="KW-0560">Oxidoreductase</keyword>
<organism evidence="10">
    <name type="scientific">uncultured bacterium</name>
    <name type="common">gcode 4</name>
    <dbReference type="NCBI Taxonomy" id="1234023"/>
    <lineage>
        <taxon>Bacteria</taxon>
        <taxon>environmental samples</taxon>
    </lineage>
</organism>
<dbReference type="InterPro" id="IPR012302">
    <property type="entry name" value="Malic_NAD-bd"/>
</dbReference>
<feature type="domain" description="Malic enzyme NAD-binding" evidence="8">
    <location>
        <begin position="160"/>
        <end position="377"/>
    </location>
</feature>
<evidence type="ECO:0000256" key="6">
    <source>
        <dbReference type="PIRSR" id="PIRSR000106-2"/>
    </source>
</evidence>
<dbReference type="InterPro" id="IPR051674">
    <property type="entry name" value="Malate_Decarboxylase"/>
</dbReference>
<dbReference type="GO" id="GO:0051287">
    <property type="term" value="F:NAD binding"/>
    <property type="evidence" value="ECO:0007669"/>
    <property type="project" value="InterPro"/>
</dbReference>
<keyword evidence="3 7" id="KW-0479">Metal-binding</keyword>
<comment type="cofactor">
    <cofactor evidence="1">
        <name>Mn(2+)</name>
        <dbReference type="ChEBI" id="CHEBI:29035"/>
    </cofactor>
</comment>
<dbReference type="SMART" id="SM01274">
    <property type="entry name" value="malic"/>
    <property type="match status" value="1"/>
</dbReference>
<feature type="domain" description="Malic enzyme N-terminal" evidence="9">
    <location>
        <begin position="15"/>
        <end position="148"/>
    </location>
</feature>
<dbReference type="FunFam" id="3.40.50.10380:FF:000003">
    <property type="entry name" value="NADP-dependent malic enzyme"/>
    <property type="match status" value="1"/>
</dbReference>
<dbReference type="Pfam" id="PF03949">
    <property type="entry name" value="Malic_M"/>
    <property type="match status" value="1"/>
</dbReference>
<dbReference type="PROSITE" id="PS00331">
    <property type="entry name" value="MALIC_ENZYMES"/>
    <property type="match status" value="1"/>
</dbReference>
<dbReference type="GO" id="GO:0016616">
    <property type="term" value="F:oxidoreductase activity, acting on the CH-OH group of donors, NAD or NADP as acceptor"/>
    <property type="evidence" value="ECO:0007669"/>
    <property type="project" value="InterPro"/>
</dbReference>
<dbReference type="Gene3D" id="3.40.50.720">
    <property type="entry name" value="NAD(P)-binding Rossmann-like Domain"/>
    <property type="match status" value="1"/>
</dbReference>
<feature type="active site" description="Proton donor" evidence="5">
    <location>
        <position position="36"/>
    </location>
</feature>
<dbReference type="PIRSF" id="PIRSF000106">
    <property type="entry name" value="ME"/>
    <property type="match status" value="1"/>
</dbReference>
<feature type="active site" description="Proton acceptor" evidence="5">
    <location>
        <position position="91"/>
    </location>
</feature>
<reference evidence="10" key="1">
    <citation type="journal article" date="2012" name="Science">
        <title>Fermentation, hydrogen, and sulfur metabolism in multiple uncultivated bacterial phyla.</title>
        <authorList>
            <person name="Wrighton K.C."/>
            <person name="Thomas B.C."/>
            <person name="Sharon I."/>
            <person name="Miller C.S."/>
            <person name="Castelle C.J."/>
            <person name="VerBerkmoes N.C."/>
            <person name="Wilkins M.J."/>
            <person name="Hettich R.L."/>
            <person name="Lipton M.S."/>
            <person name="Williams K.H."/>
            <person name="Long P.E."/>
            <person name="Banfield J.F."/>
        </authorList>
    </citation>
    <scope>NUCLEOTIDE SEQUENCE [LARGE SCALE GENOMIC DNA]</scope>
</reference>
<comment type="caution">
    <text evidence="10">The sequence shown here is derived from an EMBL/GenBank/DDBJ whole genome shotgun (WGS) entry which is preliminary data.</text>
</comment>
<dbReference type="EMBL" id="AMFJ01036109">
    <property type="protein sequence ID" value="EKD25223.1"/>
    <property type="molecule type" value="Genomic_DNA"/>
</dbReference>
<protein>
    <submittedName>
        <fullName evidence="10">Uncharacterized protein</fullName>
    </submittedName>
</protein>
<dbReference type="InterPro" id="IPR015884">
    <property type="entry name" value="Malic_enzyme_CS"/>
</dbReference>
<feature type="binding site" evidence="6">
    <location>
        <position position="314"/>
    </location>
    <ligand>
        <name>(S)-malate</name>
        <dbReference type="ChEBI" id="CHEBI:15589"/>
    </ligand>
</feature>
<evidence type="ECO:0000259" key="8">
    <source>
        <dbReference type="SMART" id="SM00919"/>
    </source>
</evidence>
<proteinExistence type="inferred from homology"/>